<feature type="region of interest" description="Disordered" evidence="2">
    <location>
        <begin position="83"/>
        <end position="106"/>
    </location>
</feature>
<dbReference type="NCBIfam" id="TIGR00278">
    <property type="entry name" value="membrane protein insertion efficiency factor YidD"/>
    <property type="match status" value="1"/>
</dbReference>
<dbReference type="Proteomes" id="UP000324351">
    <property type="component" value="Unassembled WGS sequence"/>
</dbReference>
<dbReference type="PANTHER" id="PTHR33383:SF1">
    <property type="entry name" value="MEMBRANE PROTEIN INSERTION EFFICIENCY FACTOR-RELATED"/>
    <property type="match status" value="1"/>
</dbReference>
<dbReference type="SMART" id="SM01234">
    <property type="entry name" value="Haemolytic"/>
    <property type="match status" value="1"/>
</dbReference>
<comment type="similarity">
    <text evidence="1">Belongs to the UPF0161 family.</text>
</comment>
<proteinExistence type="inferred from homology"/>
<reference evidence="3 4" key="2">
    <citation type="submission" date="2019-09" db="EMBL/GenBank/DDBJ databases">
        <authorList>
            <person name="Jin C."/>
        </authorList>
    </citation>
    <scope>NUCLEOTIDE SEQUENCE [LARGE SCALE GENOMIC DNA]</scope>
    <source>
        <strain evidence="3 4">BN140041</strain>
    </source>
</reference>
<dbReference type="AlphaFoldDB" id="A0A5B1M1Y0"/>
<organism evidence="3 4">
    <name type="scientific">Nocardioides antri</name>
    <dbReference type="NCBI Taxonomy" id="2607659"/>
    <lineage>
        <taxon>Bacteria</taxon>
        <taxon>Bacillati</taxon>
        <taxon>Actinomycetota</taxon>
        <taxon>Actinomycetes</taxon>
        <taxon>Propionibacteriales</taxon>
        <taxon>Nocardioidaceae</taxon>
        <taxon>Nocardioides</taxon>
    </lineage>
</organism>
<comment type="caution">
    <text evidence="3">The sequence shown here is derived from an EMBL/GenBank/DDBJ whole genome shotgun (WGS) entry which is preliminary data.</text>
</comment>
<dbReference type="PANTHER" id="PTHR33383">
    <property type="entry name" value="MEMBRANE PROTEIN INSERTION EFFICIENCY FACTOR-RELATED"/>
    <property type="match status" value="1"/>
</dbReference>
<evidence type="ECO:0000256" key="2">
    <source>
        <dbReference type="SAM" id="MobiDB-lite"/>
    </source>
</evidence>
<comment type="subcellular location">
    <subcellularLocation>
        <location evidence="1">Cell membrane</location>
        <topology evidence="1">Peripheral membrane protein</topology>
        <orientation evidence="1">Cytoplasmic side</orientation>
    </subcellularLocation>
</comment>
<keyword evidence="4" id="KW-1185">Reference proteome</keyword>
<evidence type="ECO:0000256" key="1">
    <source>
        <dbReference type="HAMAP-Rule" id="MF_00386"/>
    </source>
</evidence>
<protein>
    <recommendedName>
        <fullName evidence="1">Putative membrane protein insertion efficiency factor</fullName>
    </recommendedName>
</protein>
<reference evidence="3 4" key="1">
    <citation type="submission" date="2019-09" db="EMBL/GenBank/DDBJ databases">
        <title>Nocardioides panacisoli sp. nov., isolated from the soil of a ginseng field.</title>
        <authorList>
            <person name="Cho C."/>
        </authorList>
    </citation>
    <scope>NUCLEOTIDE SEQUENCE [LARGE SCALE GENOMIC DNA]</scope>
    <source>
        <strain evidence="3 4">BN140041</strain>
    </source>
</reference>
<dbReference type="InterPro" id="IPR002696">
    <property type="entry name" value="Membr_insert_effic_factor_YidD"/>
</dbReference>
<keyword evidence="1" id="KW-0472">Membrane</keyword>
<accession>A0A5B1M1Y0</accession>
<gene>
    <name evidence="3" type="primary">yidD</name>
    <name evidence="3" type="ORF">F0U47_12420</name>
</gene>
<evidence type="ECO:0000313" key="4">
    <source>
        <dbReference type="Proteomes" id="UP000324351"/>
    </source>
</evidence>
<sequence length="106" mass="11577">MPGQEPEDHRRRLRTGGAAVRWLLVALLRGYRAVISPIYGEVCRYYPSCSAYALEAVRTHGSIKGSWLAVRRVARCHPWAAGGVDHVPPRSPRGADAADVTNELGA</sequence>
<dbReference type="Pfam" id="PF01809">
    <property type="entry name" value="YidD"/>
    <property type="match status" value="1"/>
</dbReference>
<dbReference type="EMBL" id="VUJW01000006">
    <property type="protein sequence ID" value="KAA1426764.1"/>
    <property type="molecule type" value="Genomic_DNA"/>
</dbReference>
<dbReference type="HAMAP" id="MF_00386">
    <property type="entry name" value="UPF0161_YidD"/>
    <property type="match status" value="1"/>
</dbReference>
<evidence type="ECO:0000313" key="3">
    <source>
        <dbReference type="EMBL" id="KAA1426764.1"/>
    </source>
</evidence>
<name>A0A5B1M1Y0_9ACTN</name>
<keyword evidence="1" id="KW-1003">Cell membrane</keyword>
<comment type="function">
    <text evidence="1">Could be involved in insertion of integral membrane proteins into the membrane.</text>
</comment>
<dbReference type="GO" id="GO:0005886">
    <property type="term" value="C:plasma membrane"/>
    <property type="evidence" value="ECO:0007669"/>
    <property type="project" value="UniProtKB-SubCell"/>
</dbReference>